<reference evidence="2 3" key="1">
    <citation type="journal article" date="2013" name="Int. J. Syst. Evol. Microbiol.">
        <title>Marinoscillum luteum sp. nov., isolated from marine sediment.</title>
        <authorList>
            <person name="Cha I.T."/>
            <person name="Park S.J."/>
            <person name="Kim S.J."/>
            <person name="Kim J.G."/>
            <person name="Jung M.Y."/>
            <person name="Shin K.S."/>
            <person name="Kwon K.K."/>
            <person name="Yang S.H."/>
            <person name="Seo Y.S."/>
            <person name="Rhee S.K."/>
        </authorList>
    </citation>
    <scope>NUCLEOTIDE SEQUENCE [LARGE SCALE GENOMIC DNA]</scope>
    <source>
        <strain evidence="2 3">KCTC 23939</strain>
    </source>
</reference>
<keyword evidence="3" id="KW-1185">Reference proteome</keyword>
<sequence>MKKSFFVILIVLLGSCSKKQTEIPADVLSHDQMVRVLIEVHLLEAKVKKLYIKGDSSQKVYNHFEKMLFEEQEITREQYRRSMEFYVEEIENYKAIYDEVVDSLLARQKAKDIR</sequence>
<comment type="caution">
    <text evidence="2">The sequence shown here is derived from an EMBL/GenBank/DDBJ whole genome shotgun (WGS) entry which is preliminary data.</text>
</comment>
<dbReference type="RefSeq" id="WP_159580734.1">
    <property type="nucleotide sequence ID" value="NZ_JBIPKE010000013.1"/>
</dbReference>
<feature type="domain" description="DUF4296" evidence="1">
    <location>
        <begin position="24"/>
        <end position="109"/>
    </location>
</feature>
<accession>A0ABW7N876</accession>
<protein>
    <submittedName>
        <fullName evidence="2">DUF4296 domain-containing protein</fullName>
    </submittedName>
</protein>
<dbReference type="Proteomes" id="UP001610063">
    <property type="component" value="Unassembled WGS sequence"/>
</dbReference>
<name>A0ABW7N876_9BACT</name>
<proteinExistence type="predicted"/>
<dbReference type="PROSITE" id="PS51257">
    <property type="entry name" value="PROKAR_LIPOPROTEIN"/>
    <property type="match status" value="1"/>
</dbReference>
<organism evidence="2 3">
    <name type="scientific">Marinoscillum luteum</name>
    <dbReference type="NCBI Taxonomy" id="861051"/>
    <lineage>
        <taxon>Bacteria</taxon>
        <taxon>Pseudomonadati</taxon>
        <taxon>Bacteroidota</taxon>
        <taxon>Cytophagia</taxon>
        <taxon>Cytophagales</taxon>
        <taxon>Reichenbachiellaceae</taxon>
        <taxon>Marinoscillum</taxon>
    </lineage>
</organism>
<evidence type="ECO:0000313" key="3">
    <source>
        <dbReference type="Proteomes" id="UP001610063"/>
    </source>
</evidence>
<evidence type="ECO:0000259" key="1">
    <source>
        <dbReference type="Pfam" id="PF14129"/>
    </source>
</evidence>
<dbReference type="InterPro" id="IPR025381">
    <property type="entry name" value="DUF4296"/>
</dbReference>
<dbReference type="EMBL" id="JBIPKE010000013">
    <property type="protein sequence ID" value="MFH6982894.1"/>
    <property type="molecule type" value="Genomic_DNA"/>
</dbReference>
<dbReference type="Pfam" id="PF14129">
    <property type="entry name" value="DUF4296"/>
    <property type="match status" value="1"/>
</dbReference>
<evidence type="ECO:0000313" key="2">
    <source>
        <dbReference type="EMBL" id="MFH6982894.1"/>
    </source>
</evidence>
<gene>
    <name evidence="2" type="ORF">ACHKAR_05570</name>
</gene>